<accession>A0A6V7R245</accession>
<dbReference type="PANTHER" id="PTHR40254">
    <property type="entry name" value="BLR0577 PROTEIN"/>
    <property type="match status" value="1"/>
</dbReference>
<evidence type="ECO:0000313" key="2">
    <source>
        <dbReference type="EMBL" id="CAD2071002.1"/>
    </source>
</evidence>
<sequence>MKKRIAIIGAGIGGTSILRRLVEHEKFNTEYSVDIYDKEALLGRGFAFKHDSKHLLINTITKETSLKEDLNDYSKWLNSKGIEPSTHTSRDLFGEYVHHIFRDILSNHKNIHAFGDFVDDIIYDPQNTTYSLKSAGVTRTYDTVFFVPGTLEYSDPYDLKGTKNFIHNPYPVPVKLEDTKGTIGIIGSGLSSIDIIRYLVLEKDIKKLYVFSRHGELPAVRSGENDLELKYFIKENIEKYIKNDHISLGAVTRLFNKELRYQNIDTDLFGVEFSHPKDQIEFNIKNIEAVTKIELLILKTENLFTYIYMYLNQKDKTRYLKLYHPLIEQYHSPMPLHVAKGILEWTLEGRLIFVDEMDSVETDNKFIIKTQDGETYEVDKLINATGPTQNIKEDSRPIFKNLLNRMLITDSEFGGIPVSRNFEIISPRHGVLPHFYAIGEIARGTMYRGDGVAILVHKSKEIITHFYETE</sequence>
<dbReference type="SUPFAM" id="SSF51905">
    <property type="entry name" value="FAD/NAD(P)-binding domain"/>
    <property type="match status" value="1"/>
</dbReference>
<keyword evidence="3" id="KW-1185">Reference proteome</keyword>
<evidence type="ECO:0000259" key="1">
    <source>
        <dbReference type="Pfam" id="PF13454"/>
    </source>
</evidence>
<gene>
    <name evidence="2" type="ORF">JEOSCH030_00139</name>
</gene>
<reference evidence="2 3" key="1">
    <citation type="submission" date="2020-07" db="EMBL/GenBank/DDBJ databases">
        <authorList>
            <person name="Criscuolo A."/>
        </authorList>
    </citation>
    <scope>NUCLEOTIDE SEQUENCE [LARGE SCALE GENOMIC DNA]</scope>
    <source>
        <strain evidence="3">CIP 111030</strain>
    </source>
</reference>
<dbReference type="Proteomes" id="UP000521032">
    <property type="component" value="Unassembled WGS sequence"/>
</dbReference>
<comment type="caution">
    <text evidence="2">The sequence shown here is derived from an EMBL/GenBank/DDBJ whole genome shotgun (WGS) entry which is preliminary data.</text>
</comment>
<feature type="domain" description="FAD-dependent urate hydroxylase HpyO/Asp monooxygenase CreE-like FAD/NAD(P)-binding" evidence="1">
    <location>
        <begin position="6"/>
        <end position="149"/>
    </location>
</feature>
<dbReference type="PANTHER" id="PTHR40254:SF1">
    <property type="entry name" value="BLR0577 PROTEIN"/>
    <property type="match status" value="1"/>
</dbReference>
<evidence type="ECO:0000313" key="3">
    <source>
        <dbReference type="Proteomes" id="UP000521032"/>
    </source>
</evidence>
<dbReference type="Pfam" id="PF13454">
    <property type="entry name" value="NAD_binding_9"/>
    <property type="match status" value="1"/>
</dbReference>
<dbReference type="InterPro" id="IPR038732">
    <property type="entry name" value="HpyO/CreE_NAD-binding"/>
</dbReference>
<organism evidence="2 3">
    <name type="scientific">Phocicoccus schoeneichii</name>
    <dbReference type="NCBI Taxonomy" id="1812261"/>
    <lineage>
        <taxon>Bacteria</taxon>
        <taxon>Bacillati</taxon>
        <taxon>Bacillota</taxon>
        <taxon>Bacilli</taxon>
        <taxon>Bacillales</taxon>
        <taxon>Salinicoccaceae</taxon>
        <taxon>Phocicoccus</taxon>
    </lineage>
</organism>
<proteinExistence type="predicted"/>
<protein>
    <recommendedName>
        <fullName evidence="1">FAD-dependent urate hydroxylase HpyO/Asp monooxygenase CreE-like FAD/NAD(P)-binding domain-containing protein</fullName>
    </recommendedName>
</protein>
<dbReference type="AlphaFoldDB" id="A0A6V7R245"/>
<dbReference type="EMBL" id="CAJEWE010000003">
    <property type="protein sequence ID" value="CAD2071002.1"/>
    <property type="molecule type" value="Genomic_DNA"/>
</dbReference>
<name>A0A6V7R245_9BACL</name>
<dbReference type="InterPro" id="IPR036188">
    <property type="entry name" value="FAD/NAD-bd_sf"/>
</dbReference>
<dbReference type="InterPro" id="IPR052189">
    <property type="entry name" value="L-asp_N-monooxygenase_NS-form"/>
</dbReference>
<dbReference type="Gene3D" id="3.50.50.60">
    <property type="entry name" value="FAD/NAD(P)-binding domain"/>
    <property type="match status" value="1"/>
</dbReference>
<dbReference type="RefSeq" id="WP_186084518.1">
    <property type="nucleotide sequence ID" value="NZ_BMDB01000003.1"/>
</dbReference>